<evidence type="ECO:0000313" key="3">
    <source>
        <dbReference type="EMBL" id="GBH10906.1"/>
    </source>
</evidence>
<evidence type="ECO:0000259" key="2">
    <source>
        <dbReference type="Pfam" id="PF00248"/>
    </source>
</evidence>
<dbReference type="Gene3D" id="3.20.20.100">
    <property type="entry name" value="NADP-dependent oxidoreductase domain"/>
    <property type="match status" value="1"/>
</dbReference>
<proteinExistence type="predicted"/>
<name>A0A2V0QCS1_PSESF</name>
<keyword evidence="1" id="KW-0560">Oxidoreductase</keyword>
<dbReference type="InterPro" id="IPR036812">
    <property type="entry name" value="NAD(P)_OxRdtase_dom_sf"/>
</dbReference>
<accession>A0A2V0QCS1</accession>
<dbReference type="PANTHER" id="PTHR43364">
    <property type="entry name" value="NADH-SPECIFIC METHYLGLYOXAL REDUCTASE-RELATED"/>
    <property type="match status" value="1"/>
</dbReference>
<evidence type="ECO:0000313" key="4">
    <source>
        <dbReference type="Proteomes" id="UP000247480"/>
    </source>
</evidence>
<dbReference type="InterPro" id="IPR023210">
    <property type="entry name" value="NADP_OxRdtase_dom"/>
</dbReference>
<reference evidence="3 4" key="1">
    <citation type="submission" date="2018-04" db="EMBL/GenBank/DDBJ databases">
        <title>Draft genome sequence of Pseudomonas syringae pv. actinidiae biovar 1 strains isolated from kiwifruit in Kagawa prefecture.</title>
        <authorList>
            <person name="Tabuchi M."/>
            <person name="Saito M."/>
            <person name="Fujiwara S."/>
            <person name="Sasa N."/>
            <person name="Akimitsu K."/>
            <person name="Gomi K."/>
            <person name="Konishi-Sugita S."/>
            <person name="Hamano K."/>
            <person name="Kataoka I."/>
        </authorList>
    </citation>
    <scope>NUCLEOTIDE SEQUENCE [LARGE SCALE GENOMIC DNA]</scope>
    <source>
        <strain evidence="3 4">MAFF212206</strain>
    </source>
</reference>
<dbReference type="EMBL" id="BGJZ01000210">
    <property type="protein sequence ID" value="GBH10906.1"/>
    <property type="molecule type" value="Genomic_DNA"/>
</dbReference>
<dbReference type="PANTHER" id="PTHR43364:SF4">
    <property type="entry name" value="NAD(P)-LINKED OXIDOREDUCTASE SUPERFAMILY PROTEIN"/>
    <property type="match status" value="1"/>
</dbReference>
<dbReference type="SUPFAM" id="SSF51430">
    <property type="entry name" value="NAD(P)-linked oxidoreductase"/>
    <property type="match status" value="1"/>
</dbReference>
<evidence type="ECO:0000256" key="1">
    <source>
        <dbReference type="ARBA" id="ARBA00023002"/>
    </source>
</evidence>
<gene>
    <name evidence="3" type="ORF">KPSA1_04333</name>
</gene>
<dbReference type="AlphaFoldDB" id="A0A2V0QCS1"/>
<dbReference type="Proteomes" id="UP000247480">
    <property type="component" value="Unassembled WGS sequence"/>
</dbReference>
<dbReference type="Pfam" id="PF00248">
    <property type="entry name" value="Aldo_ket_red"/>
    <property type="match status" value="1"/>
</dbReference>
<sequence length="56" mass="5979">MALAYVTSRPFVTSNIIGATKLDQLEINLKSIDVTLSDEVIAAIEAIHTSQPNPAP</sequence>
<protein>
    <submittedName>
        <fullName evidence="3">Predicted oxidoreductase</fullName>
    </submittedName>
</protein>
<organism evidence="3 4">
    <name type="scientific">Pseudomonas syringae pv. actinidiae</name>
    <dbReference type="NCBI Taxonomy" id="103796"/>
    <lineage>
        <taxon>Bacteria</taxon>
        <taxon>Pseudomonadati</taxon>
        <taxon>Pseudomonadota</taxon>
        <taxon>Gammaproteobacteria</taxon>
        <taxon>Pseudomonadales</taxon>
        <taxon>Pseudomonadaceae</taxon>
        <taxon>Pseudomonas</taxon>
        <taxon>Pseudomonas syringae</taxon>
    </lineage>
</organism>
<dbReference type="InterPro" id="IPR050523">
    <property type="entry name" value="AKR_Detox_Biosynth"/>
</dbReference>
<comment type="caution">
    <text evidence="3">The sequence shown here is derived from an EMBL/GenBank/DDBJ whole genome shotgun (WGS) entry which is preliminary data.</text>
</comment>
<feature type="domain" description="NADP-dependent oxidoreductase" evidence="2">
    <location>
        <begin position="1"/>
        <end position="47"/>
    </location>
</feature>
<dbReference type="GO" id="GO:0016491">
    <property type="term" value="F:oxidoreductase activity"/>
    <property type="evidence" value="ECO:0007669"/>
    <property type="project" value="UniProtKB-KW"/>
</dbReference>